<dbReference type="CDD" id="cd11386">
    <property type="entry name" value="MCP_signal"/>
    <property type="match status" value="1"/>
</dbReference>
<feature type="domain" description="HAMP" evidence="12">
    <location>
        <begin position="317"/>
        <end position="369"/>
    </location>
</feature>
<dbReference type="Pfam" id="PF00672">
    <property type="entry name" value="HAMP"/>
    <property type="match status" value="1"/>
</dbReference>
<dbReference type="Gene3D" id="1.10.287.950">
    <property type="entry name" value="Methyl-accepting chemotaxis protein"/>
    <property type="match status" value="1"/>
</dbReference>
<dbReference type="SMART" id="SM00304">
    <property type="entry name" value="HAMP"/>
    <property type="match status" value="1"/>
</dbReference>
<dbReference type="InterPro" id="IPR033479">
    <property type="entry name" value="dCache_1"/>
</dbReference>
<dbReference type="InterPro" id="IPR003660">
    <property type="entry name" value="HAMP_dom"/>
</dbReference>
<keyword evidence="5 10" id="KW-1133">Transmembrane helix</keyword>
<evidence type="ECO:0000259" key="11">
    <source>
        <dbReference type="PROSITE" id="PS50111"/>
    </source>
</evidence>
<keyword evidence="3" id="KW-0145">Chemotaxis</keyword>
<dbReference type="Pfam" id="PF02743">
    <property type="entry name" value="dCache_1"/>
    <property type="match status" value="1"/>
</dbReference>
<dbReference type="EMBL" id="FOHE01000005">
    <property type="protein sequence ID" value="SET08065.1"/>
    <property type="molecule type" value="Genomic_DNA"/>
</dbReference>
<keyword evidence="4 10" id="KW-0812">Transmembrane</keyword>
<evidence type="ECO:0000313" key="14">
    <source>
        <dbReference type="Proteomes" id="UP000198618"/>
    </source>
</evidence>
<dbReference type="CDD" id="cd12912">
    <property type="entry name" value="PDC2_MCP_like"/>
    <property type="match status" value="1"/>
</dbReference>
<dbReference type="PANTHER" id="PTHR32089">
    <property type="entry name" value="METHYL-ACCEPTING CHEMOTAXIS PROTEIN MCPB"/>
    <property type="match status" value="1"/>
</dbReference>
<dbReference type="GO" id="GO:0005886">
    <property type="term" value="C:plasma membrane"/>
    <property type="evidence" value="ECO:0007669"/>
    <property type="project" value="UniProtKB-SubCell"/>
</dbReference>
<dbReference type="Proteomes" id="UP000198618">
    <property type="component" value="Unassembled WGS sequence"/>
</dbReference>
<evidence type="ECO:0000256" key="1">
    <source>
        <dbReference type="ARBA" id="ARBA00004651"/>
    </source>
</evidence>
<dbReference type="InterPro" id="IPR029151">
    <property type="entry name" value="Sensor-like_sf"/>
</dbReference>
<dbReference type="SUPFAM" id="SSF58104">
    <property type="entry name" value="Methyl-accepting chemotaxis protein (MCP) signaling domain"/>
    <property type="match status" value="1"/>
</dbReference>
<dbReference type="Pfam" id="PF00015">
    <property type="entry name" value="MCPsignal"/>
    <property type="match status" value="1"/>
</dbReference>
<evidence type="ECO:0000256" key="5">
    <source>
        <dbReference type="ARBA" id="ARBA00022989"/>
    </source>
</evidence>
<evidence type="ECO:0000256" key="3">
    <source>
        <dbReference type="ARBA" id="ARBA00022500"/>
    </source>
</evidence>
<dbReference type="Gene3D" id="3.30.450.20">
    <property type="entry name" value="PAS domain"/>
    <property type="match status" value="2"/>
</dbReference>
<evidence type="ECO:0000256" key="6">
    <source>
        <dbReference type="ARBA" id="ARBA00023136"/>
    </source>
</evidence>
<proteinExistence type="inferred from homology"/>
<keyword evidence="6 10" id="KW-0472">Membrane</keyword>
<dbReference type="SMART" id="SM00283">
    <property type="entry name" value="MA"/>
    <property type="match status" value="1"/>
</dbReference>
<dbReference type="CDD" id="cd06225">
    <property type="entry name" value="HAMP"/>
    <property type="match status" value="1"/>
</dbReference>
<evidence type="ECO:0000259" key="12">
    <source>
        <dbReference type="PROSITE" id="PS50885"/>
    </source>
</evidence>
<dbReference type="SUPFAM" id="SSF103190">
    <property type="entry name" value="Sensory domain-like"/>
    <property type="match status" value="1"/>
</dbReference>
<dbReference type="STRING" id="930131.SAMN05216389_10592"/>
<dbReference type="GO" id="GO:0007165">
    <property type="term" value="P:signal transduction"/>
    <property type="evidence" value="ECO:0007669"/>
    <property type="project" value="UniProtKB-KW"/>
</dbReference>
<dbReference type="Gene3D" id="6.10.340.10">
    <property type="match status" value="1"/>
</dbReference>
<dbReference type="InterPro" id="IPR004089">
    <property type="entry name" value="MCPsignal_dom"/>
</dbReference>
<protein>
    <submittedName>
        <fullName evidence="13">Methyl-accepting chemotaxis protein</fullName>
    </submittedName>
</protein>
<comment type="similarity">
    <text evidence="8">Belongs to the methyl-accepting chemotaxis (MCP) protein family.</text>
</comment>
<dbReference type="PROSITE" id="PS50885">
    <property type="entry name" value="HAMP"/>
    <property type="match status" value="1"/>
</dbReference>
<dbReference type="AlphaFoldDB" id="A0A1I0BP62"/>
<keyword evidence="14" id="KW-1185">Reference proteome</keyword>
<evidence type="ECO:0000256" key="9">
    <source>
        <dbReference type="PROSITE-ProRule" id="PRU00284"/>
    </source>
</evidence>
<feature type="transmembrane region" description="Helical" evidence="10">
    <location>
        <begin position="293"/>
        <end position="315"/>
    </location>
</feature>
<comment type="subcellular location">
    <subcellularLocation>
        <location evidence="1">Cell membrane</location>
        <topology evidence="1">Multi-pass membrane protein</topology>
    </subcellularLocation>
</comment>
<feature type="transmembrane region" description="Helical" evidence="10">
    <location>
        <begin position="24"/>
        <end position="46"/>
    </location>
</feature>
<dbReference type="PANTHER" id="PTHR32089:SF112">
    <property type="entry name" value="LYSOZYME-LIKE PROTEIN-RELATED"/>
    <property type="match status" value="1"/>
</dbReference>
<evidence type="ECO:0000256" key="7">
    <source>
        <dbReference type="ARBA" id="ARBA00023224"/>
    </source>
</evidence>
<dbReference type="GO" id="GO:0006935">
    <property type="term" value="P:chemotaxis"/>
    <property type="evidence" value="ECO:0007669"/>
    <property type="project" value="UniProtKB-KW"/>
</dbReference>
<reference evidence="13 14" key="1">
    <citation type="submission" date="2016-10" db="EMBL/GenBank/DDBJ databases">
        <authorList>
            <person name="de Groot N.N."/>
        </authorList>
    </citation>
    <scope>NUCLEOTIDE SEQUENCE [LARGE SCALE GENOMIC DNA]</scope>
    <source>
        <strain evidence="13 14">IBRC-M 10780</strain>
    </source>
</reference>
<evidence type="ECO:0000256" key="10">
    <source>
        <dbReference type="SAM" id="Phobius"/>
    </source>
</evidence>
<evidence type="ECO:0000256" key="2">
    <source>
        <dbReference type="ARBA" id="ARBA00022475"/>
    </source>
</evidence>
<dbReference type="RefSeq" id="WP_090868346.1">
    <property type="nucleotide sequence ID" value="NZ_FOHE01000005.1"/>
</dbReference>
<keyword evidence="7 9" id="KW-0807">Transducer</keyword>
<evidence type="ECO:0000313" key="13">
    <source>
        <dbReference type="EMBL" id="SET08065.1"/>
    </source>
</evidence>
<evidence type="ECO:0000256" key="4">
    <source>
        <dbReference type="ARBA" id="ARBA00022692"/>
    </source>
</evidence>
<sequence>MSNNQNGRTTGKLGFLNRSIQNQILLPFIVLIVLAGVIVAGVSYNFSVKTTTDELTHNVESQMTSMDDTFEMFFQNIDNTLERFTLKEILTDYDPENKEELNQYLLETGESNDSILNIYTGFDKTGGMLIYPNIDLGDDFQVTDRDWYQDAVNADGETIWTEPYTDSATGETVVTAAKAYYHNDTVAGVVGVDVTINTLLDMIDDITIGETGYAVLYDNSGSYIAHPESDYIGKDASQESYYQEIMSRGEKGIVQYQFEGDEKVMGFAKNPTTGWTIGGTVYVDEFKEKAQVILIPIAISLVIVLILAILASLGITRRITKPIQKLQETMKEVENGNLVAEVDTKRQDEIGQLSASFENMLKQMRQMMQKVATISYSVSEASQTLVASAEENTASANEVATTMEEIASGAADQSELMEQNTAAASKLSQLINQIEAQSTNIYKESKLMTDASEQGATIIRELRDQSVETGKMTKEMVQAIHNLDERSTNIGNIVDKITDVANQTNLLALNAAIEAARAGESGRGFAVVADEVRKLAEQTEHALGDISGLISEMQQDTKRTVSMINTTNDVIQSQEESVNNTDQAFDSISKTIQTNNTLIEKVMDVMKDMVEQEKIISTNTTNNASISQETAAGTEEVSASIEEQTASMEHLNSLATDLESYASEMQKEMDRFKITKE</sequence>
<dbReference type="PROSITE" id="PS50111">
    <property type="entry name" value="CHEMOTAXIS_TRANSDUC_2"/>
    <property type="match status" value="1"/>
</dbReference>
<feature type="domain" description="Methyl-accepting transducer" evidence="11">
    <location>
        <begin position="388"/>
        <end position="638"/>
    </location>
</feature>
<name>A0A1I0BP62_9BACI</name>
<dbReference type="CDD" id="cd12913">
    <property type="entry name" value="PDC1_MCP_like"/>
    <property type="match status" value="1"/>
</dbReference>
<evidence type="ECO:0000256" key="8">
    <source>
        <dbReference type="ARBA" id="ARBA00029447"/>
    </source>
</evidence>
<gene>
    <name evidence="13" type="ORF">SAMN05216389_10592</name>
</gene>
<accession>A0A1I0BP62</accession>
<dbReference type="OrthoDB" id="9760371at2"/>
<organism evidence="13 14">
    <name type="scientific">Oceanobacillus limi</name>
    <dbReference type="NCBI Taxonomy" id="930131"/>
    <lineage>
        <taxon>Bacteria</taxon>
        <taxon>Bacillati</taxon>
        <taxon>Bacillota</taxon>
        <taxon>Bacilli</taxon>
        <taxon>Bacillales</taxon>
        <taxon>Bacillaceae</taxon>
        <taxon>Oceanobacillus</taxon>
    </lineage>
</organism>
<keyword evidence="2" id="KW-1003">Cell membrane</keyword>